<evidence type="ECO:0000256" key="3">
    <source>
        <dbReference type="ARBA" id="ARBA00022679"/>
    </source>
</evidence>
<evidence type="ECO:0000313" key="6">
    <source>
        <dbReference type="Proteomes" id="UP000247565"/>
    </source>
</evidence>
<feature type="domain" description="DNA methylase adenine-specific" evidence="4">
    <location>
        <begin position="40"/>
        <end position="213"/>
    </location>
</feature>
<proteinExistence type="inferred from homology"/>
<dbReference type="InterPro" id="IPR003356">
    <property type="entry name" value="DNA_methylase_A-5"/>
</dbReference>
<protein>
    <submittedName>
        <fullName evidence="5">SAM-dependent methyltransferase</fullName>
    </submittedName>
</protein>
<dbReference type="SUPFAM" id="SSF53335">
    <property type="entry name" value="S-adenosyl-L-methionine-dependent methyltransferases"/>
    <property type="match status" value="1"/>
</dbReference>
<dbReference type="InterPro" id="IPR029063">
    <property type="entry name" value="SAM-dependent_MTases_sf"/>
</dbReference>
<dbReference type="GO" id="GO:0032259">
    <property type="term" value="P:methylation"/>
    <property type="evidence" value="ECO:0007669"/>
    <property type="project" value="UniProtKB-KW"/>
</dbReference>
<dbReference type="Pfam" id="PF02384">
    <property type="entry name" value="N6_Mtase"/>
    <property type="match status" value="1"/>
</dbReference>
<dbReference type="InterPro" id="IPR050953">
    <property type="entry name" value="N4_N6_ade-DNA_methylase"/>
</dbReference>
<dbReference type="PANTHER" id="PTHR33841">
    <property type="entry name" value="DNA METHYLTRANSFERASE YEEA-RELATED"/>
    <property type="match status" value="1"/>
</dbReference>
<comment type="caution">
    <text evidence="5">The sequence shown here is derived from an EMBL/GenBank/DDBJ whole genome shotgun (WGS) entry which is preliminary data.</text>
</comment>
<accession>A0A318NBB9</accession>
<dbReference type="Proteomes" id="UP000247565">
    <property type="component" value="Unassembled WGS sequence"/>
</dbReference>
<dbReference type="OrthoDB" id="9806213at2"/>
<dbReference type="GO" id="GO:0003677">
    <property type="term" value="F:DNA binding"/>
    <property type="evidence" value="ECO:0007669"/>
    <property type="project" value="InterPro"/>
</dbReference>
<evidence type="ECO:0000256" key="2">
    <source>
        <dbReference type="ARBA" id="ARBA00022603"/>
    </source>
</evidence>
<keyword evidence="2 5" id="KW-0489">Methyltransferase</keyword>
<dbReference type="PANTHER" id="PTHR33841:SF4">
    <property type="entry name" value="RESTRICTION MODIFICATION SYSTEM DNA SPECIFICITY DOMAIN"/>
    <property type="match status" value="1"/>
</dbReference>
<gene>
    <name evidence="5" type="ORF">DK869_07770</name>
</gene>
<dbReference type="Gene3D" id="3.40.50.150">
    <property type="entry name" value="Vaccinia Virus protein VP39"/>
    <property type="match status" value="1"/>
</dbReference>
<dbReference type="SUPFAM" id="SSF116734">
    <property type="entry name" value="DNA methylase specificity domain"/>
    <property type="match status" value="1"/>
</dbReference>
<dbReference type="PRINTS" id="PR00507">
    <property type="entry name" value="N12N6MTFRASE"/>
</dbReference>
<name>A0A318NBB9_9PROT</name>
<comment type="similarity">
    <text evidence="1">Belongs to the N(4)/N(6)-methyltransferase family.</text>
</comment>
<dbReference type="AlphaFoldDB" id="A0A318NBB9"/>
<dbReference type="GO" id="GO:0008170">
    <property type="term" value="F:N-methyltransferase activity"/>
    <property type="evidence" value="ECO:0007669"/>
    <property type="project" value="InterPro"/>
</dbReference>
<evidence type="ECO:0000259" key="4">
    <source>
        <dbReference type="Pfam" id="PF02384"/>
    </source>
</evidence>
<keyword evidence="6" id="KW-1185">Reference proteome</keyword>
<sequence length="413" mass="47402">MKYYIQKLIQSIESLDIKNNIITLDNINYIIQQKKITSFVKKLGAYFTEQKLATVTVNTFSKQITHNSIILDPTCGTGNLLIEASRCLQITSHLSSTLKQWGETLWGYDIHSEFIEITKLNLIIEALRRGAILDCSIHQGCNFLHNILLIDAMQISDIQVKKVTHLLMNPPFLQINSPQKNYWKKGKVNSAGIFLDHYLRILPKNCEIVAILPDILRSGSRYQLFRSFVSSHLIGNCHIWGRFSNTADIDVFILSGKKNYSTKHIQWTKPIKKNTLSLSEKYNVRIGPLVAYRDKCEGKDYPYFHSKNCKNWTIITKITERRAFKGKVIQPPCILIKRTSSPSDKFRAAAVLINLKEPIAVENHLIVVTPKDHTFKSCQYLFKILSTQQTNDFLNDQIRTRHLTVNAIKSIPL</sequence>
<reference evidence="5 6" key="1">
    <citation type="submission" date="2018-05" db="EMBL/GenBank/DDBJ databases">
        <title>Reference genomes for bee gut microbiota database.</title>
        <authorList>
            <person name="Ellegaard K.M."/>
        </authorList>
    </citation>
    <scope>NUCLEOTIDE SEQUENCE [LARGE SCALE GENOMIC DNA]</scope>
    <source>
        <strain evidence="5 6">ESL0284</strain>
    </source>
</reference>
<keyword evidence="3 5" id="KW-0808">Transferase</keyword>
<dbReference type="EMBL" id="QGLT01000004">
    <property type="protein sequence ID" value="PXY99826.1"/>
    <property type="molecule type" value="Genomic_DNA"/>
</dbReference>
<evidence type="ECO:0000313" key="5">
    <source>
        <dbReference type="EMBL" id="PXY99826.1"/>
    </source>
</evidence>
<evidence type="ECO:0000256" key="1">
    <source>
        <dbReference type="ARBA" id="ARBA00006594"/>
    </source>
</evidence>
<organism evidence="5 6">
    <name type="scientific">Commensalibacter melissae</name>
    <dbReference type="NCBI Taxonomy" id="2070537"/>
    <lineage>
        <taxon>Bacteria</taxon>
        <taxon>Pseudomonadati</taxon>
        <taxon>Pseudomonadota</taxon>
        <taxon>Alphaproteobacteria</taxon>
        <taxon>Acetobacterales</taxon>
        <taxon>Acetobacteraceae</taxon>
    </lineage>
</organism>